<feature type="domain" description="Formyl transferase C-terminal" evidence="7">
    <location>
        <begin position="208"/>
        <end position="304"/>
    </location>
</feature>
<dbReference type="SUPFAM" id="SSF53328">
    <property type="entry name" value="Formyltransferase"/>
    <property type="match status" value="1"/>
</dbReference>
<organism evidence="8 9">
    <name type="scientific">Desulfosarcina alkanivorans</name>
    <dbReference type="NCBI Taxonomy" id="571177"/>
    <lineage>
        <taxon>Bacteria</taxon>
        <taxon>Pseudomonadati</taxon>
        <taxon>Thermodesulfobacteriota</taxon>
        <taxon>Desulfobacteria</taxon>
        <taxon>Desulfobacterales</taxon>
        <taxon>Desulfosarcinaceae</taxon>
        <taxon>Desulfosarcina</taxon>
    </lineage>
</organism>
<dbReference type="EC" id="2.1.2.9" evidence="2 5"/>
<dbReference type="Pfam" id="PF00551">
    <property type="entry name" value="Formyl_trans_N"/>
    <property type="match status" value="1"/>
</dbReference>
<evidence type="ECO:0000259" key="6">
    <source>
        <dbReference type="Pfam" id="PF00551"/>
    </source>
</evidence>
<dbReference type="InterPro" id="IPR036477">
    <property type="entry name" value="Formyl_transf_N_sf"/>
</dbReference>
<accession>A0A5K7YEE0</accession>
<dbReference type="Proteomes" id="UP000427906">
    <property type="component" value="Chromosome"/>
</dbReference>
<evidence type="ECO:0000256" key="3">
    <source>
        <dbReference type="ARBA" id="ARBA00022679"/>
    </source>
</evidence>
<dbReference type="HAMAP" id="MF_00182">
    <property type="entry name" value="Formyl_trans"/>
    <property type="match status" value="1"/>
</dbReference>
<feature type="binding site" evidence="5">
    <location>
        <begin position="113"/>
        <end position="116"/>
    </location>
    <ligand>
        <name>(6S)-5,6,7,8-tetrahydrofolate</name>
        <dbReference type="ChEBI" id="CHEBI:57453"/>
    </ligand>
</feature>
<dbReference type="FunFam" id="3.40.50.12230:FF:000001">
    <property type="entry name" value="Methionyl-tRNA formyltransferase"/>
    <property type="match status" value="1"/>
</dbReference>
<evidence type="ECO:0000256" key="2">
    <source>
        <dbReference type="ARBA" id="ARBA00012261"/>
    </source>
</evidence>
<keyword evidence="9" id="KW-1185">Reference proteome</keyword>
<dbReference type="KEGG" id="dalk:DSCA_13680"/>
<dbReference type="SUPFAM" id="SSF50486">
    <property type="entry name" value="FMT C-terminal domain-like"/>
    <property type="match status" value="1"/>
</dbReference>
<dbReference type="PANTHER" id="PTHR11138:SF5">
    <property type="entry name" value="METHIONYL-TRNA FORMYLTRANSFERASE, MITOCHONDRIAL"/>
    <property type="match status" value="1"/>
</dbReference>
<keyword evidence="3 5" id="KW-0808">Transferase</keyword>
<dbReference type="CDD" id="cd08704">
    <property type="entry name" value="Met_tRNA_FMT_C"/>
    <property type="match status" value="1"/>
</dbReference>
<evidence type="ECO:0000256" key="1">
    <source>
        <dbReference type="ARBA" id="ARBA00010699"/>
    </source>
</evidence>
<dbReference type="AlphaFoldDB" id="A0A5K7YEE0"/>
<dbReference type="EMBL" id="AP021874">
    <property type="protein sequence ID" value="BBO67438.1"/>
    <property type="molecule type" value="Genomic_DNA"/>
</dbReference>
<dbReference type="InterPro" id="IPR005793">
    <property type="entry name" value="Formyl_trans_C"/>
</dbReference>
<comment type="function">
    <text evidence="5">Attaches a formyl group to the free amino group of methionyl-tRNA(fMet). The formyl group appears to play a dual role in the initiator identity of N-formylmethionyl-tRNA by promoting its recognition by IF2 and preventing the misappropriation of this tRNA by the elongation apparatus.</text>
</comment>
<proteinExistence type="inferred from homology"/>
<name>A0A5K7YEE0_9BACT</name>
<dbReference type="InterPro" id="IPR011034">
    <property type="entry name" value="Formyl_transferase-like_C_sf"/>
</dbReference>
<evidence type="ECO:0000259" key="7">
    <source>
        <dbReference type="Pfam" id="PF02911"/>
    </source>
</evidence>
<dbReference type="InterPro" id="IPR044135">
    <property type="entry name" value="Met-tRNA-FMT_C"/>
</dbReference>
<evidence type="ECO:0000256" key="5">
    <source>
        <dbReference type="HAMAP-Rule" id="MF_00182"/>
    </source>
</evidence>
<protein>
    <recommendedName>
        <fullName evidence="2 5">Methionyl-tRNA formyltransferase</fullName>
        <ecNumber evidence="2 5">2.1.2.9</ecNumber>
    </recommendedName>
</protein>
<dbReference type="CDD" id="cd08646">
    <property type="entry name" value="FMT_core_Met-tRNA-FMT_N"/>
    <property type="match status" value="1"/>
</dbReference>
<keyword evidence="4 5" id="KW-0648">Protein biosynthesis</keyword>
<comment type="catalytic activity">
    <reaction evidence="5">
        <text>L-methionyl-tRNA(fMet) + (6R)-10-formyltetrahydrofolate = N-formyl-L-methionyl-tRNA(fMet) + (6S)-5,6,7,8-tetrahydrofolate + H(+)</text>
        <dbReference type="Rhea" id="RHEA:24380"/>
        <dbReference type="Rhea" id="RHEA-COMP:9952"/>
        <dbReference type="Rhea" id="RHEA-COMP:9953"/>
        <dbReference type="ChEBI" id="CHEBI:15378"/>
        <dbReference type="ChEBI" id="CHEBI:57453"/>
        <dbReference type="ChEBI" id="CHEBI:78530"/>
        <dbReference type="ChEBI" id="CHEBI:78844"/>
        <dbReference type="ChEBI" id="CHEBI:195366"/>
        <dbReference type="EC" id="2.1.2.9"/>
    </reaction>
</comment>
<reference evidence="8 9" key="1">
    <citation type="submission" date="2019-11" db="EMBL/GenBank/DDBJ databases">
        <title>Comparative genomics of hydrocarbon-degrading Desulfosarcina strains.</title>
        <authorList>
            <person name="Watanabe M."/>
            <person name="Kojima H."/>
            <person name="Fukui M."/>
        </authorList>
    </citation>
    <scope>NUCLEOTIDE SEQUENCE [LARGE SCALE GENOMIC DNA]</scope>
    <source>
        <strain evidence="8 9">PL12</strain>
    </source>
</reference>
<dbReference type="GO" id="GO:0004479">
    <property type="term" value="F:methionyl-tRNA formyltransferase activity"/>
    <property type="evidence" value="ECO:0007669"/>
    <property type="project" value="UniProtKB-UniRule"/>
</dbReference>
<dbReference type="NCBIfam" id="TIGR00460">
    <property type="entry name" value="fmt"/>
    <property type="match status" value="1"/>
</dbReference>
<evidence type="ECO:0000256" key="4">
    <source>
        <dbReference type="ARBA" id="ARBA00022917"/>
    </source>
</evidence>
<dbReference type="InterPro" id="IPR005794">
    <property type="entry name" value="Fmt"/>
</dbReference>
<evidence type="ECO:0000313" key="9">
    <source>
        <dbReference type="Proteomes" id="UP000427906"/>
    </source>
</evidence>
<sequence length="313" mass="34126">MIRPLKIVFMGTPDFAVPPLQALHDSPHEVLAVVTQPDRPKGRGRKLTPPPVKQTALACGYPVLQPETVRTEAFHRQLAELAPDLFVVVAFGQILPQRLLDIPPQGAINVHASLLPRYRGAAPIQWAIINGDRETGVTTMMMDKGMDTGDILLVEKTAIGPDDTAADLHDRLSDMGARTLVRTLEKLQDGSLERTAQDHARATHAPMLKKKDGEIDWSMPAERIECLIRGMTPWPGAFTFSDGMRLKIFKACVLERDISVPPGTILECFPGELRVATGHSALAVQEIQGASGKRLPIDDFLCGCRLPDGACLG</sequence>
<dbReference type="Gene3D" id="3.40.50.12230">
    <property type="match status" value="1"/>
</dbReference>
<evidence type="ECO:0000313" key="8">
    <source>
        <dbReference type="EMBL" id="BBO67438.1"/>
    </source>
</evidence>
<feature type="domain" description="Formyl transferase N-terminal" evidence="6">
    <location>
        <begin position="6"/>
        <end position="184"/>
    </location>
</feature>
<dbReference type="PANTHER" id="PTHR11138">
    <property type="entry name" value="METHIONYL-TRNA FORMYLTRANSFERASE"/>
    <property type="match status" value="1"/>
</dbReference>
<gene>
    <name evidence="5 8" type="primary">fmt</name>
    <name evidence="8" type="ORF">DSCA_13680</name>
</gene>
<comment type="similarity">
    <text evidence="1 5">Belongs to the Fmt family.</text>
</comment>
<dbReference type="InterPro" id="IPR002376">
    <property type="entry name" value="Formyl_transf_N"/>
</dbReference>
<dbReference type="Pfam" id="PF02911">
    <property type="entry name" value="Formyl_trans_C"/>
    <property type="match status" value="1"/>
</dbReference>
<dbReference type="InterPro" id="IPR041711">
    <property type="entry name" value="Met-tRNA-FMT_N"/>
</dbReference>
<dbReference type="GO" id="GO:0005829">
    <property type="term" value="C:cytosol"/>
    <property type="evidence" value="ECO:0007669"/>
    <property type="project" value="TreeGrafter"/>
</dbReference>
<dbReference type="RefSeq" id="WP_231716403.1">
    <property type="nucleotide sequence ID" value="NZ_AP021874.1"/>
</dbReference>